<sequence>MGETIDSSYNRIRVHYPRRMVFIHGGGVSGWMWEEQISYFQHIRGSATAG</sequence>
<accession>A0A9Q4HEV0</accession>
<organism evidence="1 2">
    <name type="scientific">Bacillus spizizenii</name>
    <name type="common">Bacillus subtilis subsp. spizizenii</name>
    <dbReference type="NCBI Taxonomy" id="96241"/>
    <lineage>
        <taxon>Bacteria</taxon>
        <taxon>Bacillati</taxon>
        <taxon>Bacillota</taxon>
        <taxon>Bacilli</taxon>
        <taxon>Bacillales</taxon>
        <taxon>Bacillaceae</taxon>
        <taxon>Bacillus</taxon>
    </lineage>
</organism>
<reference evidence="1" key="1">
    <citation type="submission" date="2022-02" db="EMBL/GenBank/DDBJ databases">
        <title>Crop Bioprotection Bacillus Genome Sequencing.</title>
        <authorList>
            <person name="Dunlap C."/>
        </authorList>
    </citation>
    <scope>NUCLEOTIDE SEQUENCE</scope>
    <source>
        <strain evidence="1">WR1O2A-53</strain>
    </source>
</reference>
<evidence type="ECO:0000313" key="2">
    <source>
        <dbReference type="Proteomes" id="UP001078573"/>
    </source>
</evidence>
<proteinExistence type="predicted"/>
<gene>
    <name evidence="1" type="ORF">MOC89_01710</name>
</gene>
<name>A0A9Q4HEV0_BACSC</name>
<dbReference type="AlphaFoldDB" id="A0A9Q4HEV0"/>
<dbReference type="Proteomes" id="UP001078573">
    <property type="component" value="Unassembled WGS sequence"/>
</dbReference>
<evidence type="ECO:0008006" key="3">
    <source>
        <dbReference type="Google" id="ProtNLM"/>
    </source>
</evidence>
<comment type="caution">
    <text evidence="1">The sequence shown here is derived from an EMBL/GenBank/DDBJ whole genome shotgun (WGS) entry which is preliminary data.</text>
</comment>
<protein>
    <recommendedName>
        <fullName evidence="3">Alpha/beta hydrolase</fullName>
    </recommendedName>
</protein>
<evidence type="ECO:0000313" key="1">
    <source>
        <dbReference type="EMBL" id="MCY8455611.1"/>
    </source>
</evidence>
<dbReference type="RefSeq" id="WP_268392863.1">
    <property type="nucleotide sequence ID" value="NZ_CP145137.1"/>
</dbReference>
<dbReference type="EMBL" id="JALAPQ010000002">
    <property type="protein sequence ID" value="MCY8455611.1"/>
    <property type="molecule type" value="Genomic_DNA"/>
</dbReference>